<dbReference type="Proteomes" id="UP000001861">
    <property type="component" value="Unassembled WGS sequence"/>
</dbReference>
<dbReference type="GeneID" id="6013135"/>
<comment type="caution">
    <text evidence="2">The sequence shown here is derived from an EMBL/GenBank/DDBJ whole genome shotgun (WGS) entry which is preliminary data.</text>
</comment>
<keyword evidence="1" id="KW-0732">Signal</keyword>
<keyword evidence="3" id="KW-1185">Reference proteome</keyword>
<dbReference type="VEuPathDB" id="FungiDB:CC1G_06176"/>
<evidence type="ECO:0000256" key="1">
    <source>
        <dbReference type="SAM" id="SignalP"/>
    </source>
</evidence>
<dbReference type="RefSeq" id="XP_001836589.1">
    <property type="nucleotide sequence ID" value="XM_001836537.1"/>
</dbReference>
<evidence type="ECO:0000313" key="3">
    <source>
        <dbReference type="Proteomes" id="UP000001861"/>
    </source>
</evidence>
<name>A8NV32_COPC7</name>
<dbReference type="AlphaFoldDB" id="A8NV32"/>
<dbReference type="KEGG" id="cci:CC1G_06176"/>
<protein>
    <recommendedName>
        <fullName evidence="4">Secreted protein</fullName>
    </recommendedName>
</protein>
<evidence type="ECO:0000313" key="2">
    <source>
        <dbReference type="EMBL" id="EAU85160.1"/>
    </source>
</evidence>
<gene>
    <name evidence="2" type="ORF">CC1G_06176</name>
</gene>
<reference evidence="2 3" key="1">
    <citation type="journal article" date="2010" name="Proc. Natl. Acad. Sci. U.S.A.">
        <title>Insights into evolution of multicellular fungi from the assembled chromosomes of the mushroom Coprinopsis cinerea (Coprinus cinereus).</title>
        <authorList>
            <person name="Stajich J.E."/>
            <person name="Wilke S.K."/>
            <person name="Ahren D."/>
            <person name="Au C.H."/>
            <person name="Birren B.W."/>
            <person name="Borodovsky M."/>
            <person name="Burns C."/>
            <person name="Canback B."/>
            <person name="Casselton L.A."/>
            <person name="Cheng C.K."/>
            <person name="Deng J."/>
            <person name="Dietrich F.S."/>
            <person name="Fargo D.C."/>
            <person name="Farman M.L."/>
            <person name="Gathman A.C."/>
            <person name="Goldberg J."/>
            <person name="Guigo R."/>
            <person name="Hoegger P.J."/>
            <person name="Hooker J.B."/>
            <person name="Huggins A."/>
            <person name="James T.Y."/>
            <person name="Kamada T."/>
            <person name="Kilaru S."/>
            <person name="Kodira C."/>
            <person name="Kues U."/>
            <person name="Kupfer D."/>
            <person name="Kwan H.S."/>
            <person name="Lomsadze A."/>
            <person name="Li W."/>
            <person name="Lilly W.W."/>
            <person name="Ma L.J."/>
            <person name="Mackey A.J."/>
            <person name="Manning G."/>
            <person name="Martin F."/>
            <person name="Muraguchi H."/>
            <person name="Natvig D.O."/>
            <person name="Palmerini H."/>
            <person name="Ramesh M.A."/>
            <person name="Rehmeyer C.J."/>
            <person name="Roe B.A."/>
            <person name="Shenoy N."/>
            <person name="Stanke M."/>
            <person name="Ter-Hovhannisyan V."/>
            <person name="Tunlid A."/>
            <person name="Velagapudi R."/>
            <person name="Vision T.J."/>
            <person name="Zeng Q."/>
            <person name="Zolan M.E."/>
            <person name="Pukkila P.J."/>
        </authorList>
    </citation>
    <scope>NUCLEOTIDE SEQUENCE [LARGE SCALE GENOMIC DNA]</scope>
    <source>
        <strain evidence="3">Okayama-7 / 130 / ATCC MYA-4618 / FGSC 9003</strain>
    </source>
</reference>
<sequence length="258" mass="26980">MMKTALARLTALFSIACWLIVIPGALAQNDADESDNASPSLEAEGSPVTLYAFGFPAPSVPGDTLPDPTRPPLVVPYIRIPMAEEAYSPIAVDAEGATYYRGIEGRAAANIETYSGKSMGWHTGNQATTYTYTFRAHASRIYREYKTDGTGPLGGKADVQIVDDCVHNAGGSSVSEEEREIVCSAQVVIAEKVKGGTTLVTLAHTVTGTPSPLATLTNAQNLALPTETGWEFGTARGRGVGVGSFVAVGLAAMVLGLL</sequence>
<feature type="signal peptide" evidence="1">
    <location>
        <begin position="1"/>
        <end position="27"/>
    </location>
</feature>
<accession>A8NV32</accession>
<dbReference type="InParanoid" id="A8NV32"/>
<dbReference type="EMBL" id="AACS02000004">
    <property type="protein sequence ID" value="EAU85160.1"/>
    <property type="molecule type" value="Genomic_DNA"/>
</dbReference>
<proteinExistence type="predicted"/>
<feature type="chain" id="PRO_5002726632" description="Secreted protein" evidence="1">
    <location>
        <begin position="28"/>
        <end position="258"/>
    </location>
</feature>
<organism evidence="2 3">
    <name type="scientific">Coprinopsis cinerea (strain Okayama-7 / 130 / ATCC MYA-4618 / FGSC 9003)</name>
    <name type="common">Inky cap fungus</name>
    <name type="synonym">Hormographiella aspergillata</name>
    <dbReference type="NCBI Taxonomy" id="240176"/>
    <lineage>
        <taxon>Eukaryota</taxon>
        <taxon>Fungi</taxon>
        <taxon>Dikarya</taxon>
        <taxon>Basidiomycota</taxon>
        <taxon>Agaricomycotina</taxon>
        <taxon>Agaricomycetes</taxon>
        <taxon>Agaricomycetidae</taxon>
        <taxon>Agaricales</taxon>
        <taxon>Agaricineae</taxon>
        <taxon>Psathyrellaceae</taxon>
        <taxon>Coprinopsis</taxon>
    </lineage>
</organism>
<evidence type="ECO:0008006" key="4">
    <source>
        <dbReference type="Google" id="ProtNLM"/>
    </source>
</evidence>